<comment type="caution">
    <text evidence="4">The sequence shown here is derived from an EMBL/GenBank/DDBJ whole genome shotgun (WGS) entry which is preliminary data.</text>
</comment>
<dbReference type="Gene3D" id="1.25.40.20">
    <property type="entry name" value="Ankyrin repeat-containing domain"/>
    <property type="match status" value="1"/>
</dbReference>
<feature type="repeat" description="ANK" evidence="3">
    <location>
        <begin position="1"/>
        <end position="32"/>
    </location>
</feature>
<keyword evidence="5" id="KW-1185">Reference proteome</keyword>
<sequence length="199" mass="20961">MSQALIAAAGRGDAAEVRRLLAEGAEVNARDARGRTALLAATHAGDAEAARLLIDAGADLDLQDAILDNPFLYAGAQGRLEILKLLIAAGADAKRTNRYGGVALIPASEKGHAETVRTLLETTDVDVNHVNNLGWTALLEVAILSDGGPRHQEIARLLLQHGADPRLADRDGVTALRHAERNGLTEIARILRGAEPGAR</sequence>
<keyword evidence="2 3" id="KW-0040">ANK repeat</keyword>
<evidence type="ECO:0000313" key="5">
    <source>
        <dbReference type="Proteomes" id="UP000670947"/>
    </source>
</evidence>
<dbReference type="SUPFAM" id="SSF48403">
    <property type="entry name" value="Ankyrin repeat"/>
    <property type="match status" value="1"/>
</dbReference>
<dbReference type="PANTHER" id="PTHR24201:SF2">
    <property type="entry name" value="ANKYRIN REPEAT DOMAIN-CONTAINING PROTEIN 42"/>
    <property type="match status" value="1"/>
</dbReference>
<dbReference type="PROSITE" id="PS50088">
    <property type="entry name" value="ANK_REPEAT"/>
    <property type="match status" value="2"/>
</dbReference>
<organism evidence="4 5">
    <name type="scientific">Paenibacillus artemisiicola</name>
    <dbReference type="NCBI Taxonomy" id="1172618"/>
    <lineage>
        <taxon>Bacteria</taxon>
        <taxon>Bacillati</taxon>
        <taxon>Bacillota</taxon>
        <taxon>Bacilli</taxon>
        <taxon>Bacillales</taxon>
        <taxon>Paenibacillaceae</taxon>
        <taxon>Paenibacillus</taxon>
    </lineage>
</organism>
<gene>
    <name evidence="4" type="ORF">I8J29_06320</name>
</gene>
<dbReference type="EMBL" id="JAGGDJ010000003">
    <property type="protein sequence ID" value="MBO7743802.1"/>
    <property type="molecule type" value="Genomic_DNA"/>
</dbReference>
<keyword evidence="1" id="KW-0677">Repeat</keyword>
<dbReference type="InterPro" id="IPR050776">
    <property type="entry name" value="Ank_Repeat/CDKN_Inhibitor"/>
</dbReference>
<evidence type="ECO:0000256" key="3">
    <source>
        <dbReference type="PROSITE-ProRule" id="PRU00023"/>
    </source>
</evidence>
<feature type="repeat" description="ANK" evidence="3">
    <location>
        <begin position="33"/>
        <end position="65"/>
    </location>
</feature>
<evidence type="ECO:0000256" key="2">
    <source>
        <dbReference type="ARBA" id="ARBA00023043"/>
    </source>
</evidence>
<protein>
    <submittedName>
        <fullName evidence="4">Ankyrin repeat domain-containing protein</fullName>
    </submittedName>
</protein>
<dbReference type="InterPro" id="IPR036770">
    <property type="entry name" value="Ankyrin_rpt-contain_sf"/>
</dbReference>
<dbReference type="PROSITE" id="PS50297">
    <property type="entry name" value="ANK_REP_REGION"/>
    <property type="match status" value="1"/>
</dbReference>
<dbReference type="Proteomes" id="UP000670947">
    <property type="component" value="Unassembled WGS sequence"/>
</dbReference>
<name>A0ABS3W669_9BACL</name>
<dbReference type="PANTHER" id="PTHR24201">
    <property type="entry name" value="ANK_REP_REGION DOMAIN-CONTAINING PROTEIN"/>
    <property type="match status" value="1"/>
</dbReference>
<dbReference type="InterPro" id="IPR002110">
    <property type="entry name" value="Ankyrin_rpt"/>
</dbReference>
<dbReference type="RefSeq" id="WP_208846834.1">
    <property type="nucleotide sequence ID" value="NZ_JAGGDJ010000003.1"/>
</dbReference>
<dbReference type="Pfam" id="PF12796">
    <property type="entry name" value="Ank_2"/>
    <property type="match status" value="2"/>
</dbReference>
<evidence type="ECO:0000256" key="1">
    <source>
        <dbReference type="ARBA" id="ARBA00022737"/>
    </source>
</evidence>
<accession>A0ABS3W669</accession>
<proteinExistence type="predicted"/>
<dbReference type="SMART" id="SM00248">
    <property type="entry name" value="ANK"/>
    <property type="match status" value="4"/>
</dbReference>
<evidence type="ECO:0000313" key="4">
    <source>
        <dbReference type="EMBL" id="MBO7743802.1"/>
    </source>
</evidence>
<reference evidence="4 5" key="1">
    <citation type="submission" date="2021-03" db="EMBL/GenBank/DDBJ databases">
        <title>Paenibacillus artemisicola MWE-103 whole genome sequence.</title>
        <authorList>
            <person name="Ham Y.J."/>
        </authorList>
    </citation>
    <scope>NUCLEOTIDE SEQUENCE [LARGE SCALE GENOMIC DNA]</scope>
    <source>
        <strain evidence="4 5">MWE-103</strain>
    </source>
</reference>